<organism evidence="2 3">
    <name type="scientific">Photobacterium aphoticum</name>
    <dbReference type="NCBI Taxonomy" id="754436"/>
    <lineage>
        <taxon>Bacteria</taxon>
        <taxon>Pseudomonadati</taxon>
        <taxon>Pseudomonadota</taxon>
        <taxon>Gammaproteobacteria</taxon>
        <taxon>Vibrionales</taxon>
        <taxon>Vibrionaceae</taxon>
        <taxon>Photobacterium</taxon>
    </lineage>
</organism>
<evidence type="ECO:0000313" key="3">
    <source>
        <dbReference type="Proteomes" id="UP000036426"/>
    </source>
</evidence>
<sequence>MIDKMRLFIIECVGPMDLLQDRSEAKALEKMCHIIGHEVAILTAYCAEDLEKYCDYISSIDDIHATRTKQRPLCIHLSAHGNERGVSFGRDFLNWQQLFMAMDPLFKDMSQYNGEVMISLSACGAGNQTLVNEIEREIQQHHEHHFDDSYDQEPHDHEPNHLVTRPTLTPPVSPPAYIFVTQGSQGDDVIYWDDATVSWTIFYHRLAKLRTIDDEAVYRILDDIEHAADTLLRAYRWDALTQRYIKY</sequence>
<dbReference type="AlphaFoldDB" id="A0A0J1GKV4"/>
<comment type="caution">
    <text evidence="2">The sequence shown here is derived from an EMBL/GenBank/DDBJ whole genome shotgun (WGS) entry which is preliminary data.</text>
</comment>
<reference evidence="2 3" key="1">
    <citation type="submission" date="2015-05" db="EMBL/GenBank/DDBJ databases">
        <title>Photobacterium galathea sp. nov.</title>
        <authorList>
            <person name="Machado H."/>
            <person name="Gram L."/>
        </authorList>
    </citation>
    <scope>NUCLEOTIDE SEQUENCE [LARGE SCALE GENOMIC DNA]</scope>
    <source>
        <strain evidence="2 3">DSM 25995</strain>
    </source>
</reference>
<dbReference type="RefSeq" id="WP_047875164.1">
    <property type="nucleotide sequence ID" value="NZ_BMYC01000015.1"/>
</dbReference>
<dbReference type="OrthoDB" id="5880976at2"/>
<evidence type="ECO:0008006" key="4">
    <source>
        <dbReference type="Google" id="ProtNLM"/>
    </source>
</evidence>
<keyword evidence="3" id="KW-1185">Reference proteome</keyword>
<dbReference type="PATRIC" id="fig|754436.4.peg.3116"/>
<feature type="compositionally biased region" description="Basic and acidic residues" evidence="1">
    <location>
        <begin position="143"/>
        <end position="160"/>
    </location>
</feature>
<accession>A0A0J1GKV4</accession>
<dbReference type="Proteomes" id="UP000036426">
    <property type="component" value="Unassembled WGS sequence"/>
</dbReference>
<dbReference type="EMBL" id="LDOV01000025">
    <property type="protein sequence ID" value="KLV00226.1"/>
    <property type="molecule type" value="Genomic_DNA"/>
</dbReference>
<gene>
    <name evidence="2" type="ORF">ABT58_14700</name>
</gene>
<feature type="region of interest" description="Disordered" evidence="1">
    <location>
        <begin position="143"/>
        <end position="169"/>
    </location>
</feature>
<evidence type="ECO:0000256" key="1">
    <source>
        <dbReference type="SAM" id="MobiDB-lite"/>
    </source>
</evidence>
<protein>
    <recommendedName>
        <fullName evidence="4">CHAT domain-containing protein</fullName>
    </recommendedName>
</protein>
<evidence type="ECO:0000313" key="2">
    <source>
        <dbReference type="EMBL" id="KLV00226.1"/>
    </source>
</evidence>
<name>A0A0J1GKV4_9GAMM</name>
<proteinExistence type="predicted"/>